<protein>
    <submittedName>
        <fullName evidence="1">Uncharacterized protein</fullName>
    </submittedName>
</protein>
<dbReference type="AlphaFoldDB" id="A0A0C9Z3T9"/>
<keyword evidence="2" id="KW-1185">Reference proteome</keyword>
<name>A0A0C9Z3T9_9AGAM</name>
<sequence length="55" mass="6113">MIPDPWDSYGIVQGRTEYLSNDTRVRCTPGYVALVSRTVDSDGPYEAMWVDGSGK</sequence>
<dbReference type="HOGENOM" id="CLU_3033261_0_0_1"/>
<dbReference type="EMBL" id="KN833839">
    <property type="protein sequence ID" value="KIK17062.1"/>
    <property type="molecule type" value="Genomic_DNA"/>
</dbReference>
<gene>
    <name evidence="1" type="ORF">PISMIDRAFT_685709</name>
</gene>
<evidence type="ECO:0000313" key="2">
    <source>
        <dbReference type="Proteomes" id="UP000054018"/>
    </source>
</evidence>
<reference evidence="1 2" key="1">
    <citation type="submission" date="2014-04" db="EMBL/GenBank/DDBJ databases">
        <authorList>
            <consortium name="DOE Joint Genome Institute"/>
            <person name="Kuo A."/>
            <person name="Kohler A."/>
            <person name="Costa M.D."/>
            <person name="Nagy L.G."/>
            <person name="Floudas D."/>
            <person name="Copeland A."/>
            <person name="Barry K.W."/>
            <person name="Cichocki N."/>
            <person name="Veneault-Fourrey C."/>
            <person name="LaButti K."/>
            <person name="Lindquist E.A."/>
            <person name="Lipzen A."/>
            <person name="Lundell T."/>
            <person name="Morin E."/>
            <person name="Murat C."/>
            <person name="Sun H."/>
            <person name="Tunlid A."/>
            <person name="Henrissat B."/>
            <person name="Grigoriev I.V."/>
            <person name="Hibbett D.S."/>
            <person name="Martin F."/>
            <person name="Nordberg H.P."/>
            <person name="Cantor M.N."/>
            <person name="Hua S.X."/>
        </authorList>
    </citation>
    <scope>NUCLEOTIDE SEQUENCE [LARGE SCALE GENOMIC DNA]</scope>
    <source>
        <strain evidence="1 2">441</strain>
    </source>
</reference>
<accession>A0A0C9Z3T9</accession>
<dbReference type="Proteomes" id="UP000054018">
    <property type="component" value="Unassembled WGS sequence"/>
</dbReference>
<proteinExistence type="predicted"/>
<organism evidence="1 2">
    <name type="scientific">Pisolithus microcarpus 441</name>
    <dbReference type="NCBI Taxonomy" id="765257"/>
    <lineage>
        <taxon>Eukaryota</taxon>
        <taxon>Fungi</taxon>
        <taxon>Dikarya</taxon>
        <taxon>Basidiomycota</taxon>
        <taxon>Agaricomycotina</taxon>
        <taxon>Agaricomycetes</taxon>
        <taxon>Agaricomycetidae</taxon>
        <taxon>Boletales</taxon>
        <taxon>Sclerodermatineae</taxon>
        <taxon>Pisolithaceae</taxon>
        <taxon>Pisolithus</taxon>
    </lineage>
</organism>
<evidence type="ECO:0000313" key="1">
    <source>
        <dbReference type="EMBL" id="KIK17062.1"/>
    </source>
</evidence>
<reference evidence="2" key="2">
    <citation type="submission" date="2015-01" db="EMBL/GenBank/DDBJ databases">
        <title>Evolutionary Origins and Diversification of the Mycorrhizal Mutualists.</title>
        <authorList>
            <consortium name="DOE Joint Genome Institute"/>
            <consortium name="Mycorrhizal Genomics Consortium"/>
            <person name="Kohler A."/>
            <person name="Kuo A."/>
            <person name="Nagy L.G."/>
            <person name="Floudas D."/>
            <person name="Copeland A."/>
            <person name="Barry K.W."/>
            <person name="Cichocki N."/>
            <person name="Veneault-Fourrey C."/>
            <person name="LaButti K."/>
            <person name="Lindquist E.A."/>
            <person name="Lipzen A."/>
            <person name="Lundell T."/>
            <person name="Morin E."/>
            <person name="Murat C."/>
            <person name="Riley R."/>
            <person name="Ohm R."/>
            <person name="Sun H."/>
            <person name="Tunlid A."/>
            <person name="Henrissat B."/>
            <person name="Grigoriev I.V."/>
            <person name="Hibbett D.S."/>
            <person name="Martin F."/>
        </authorList>
    </citation>
    <scope>NUCLEOTIDE SEQUENCE [LARGE SCALE GENOMIC DNA]</scope>
    <source>
        <strain evidence="2">441</strain>
    </source>
</reference>